<dbReference type="EMBL" id="CP118157">
    <property type="protein sequence ID" value="WOF24408.1"/>
    <property type="molecule type" value="Genomic_DNA"/>
</dbReference>
<feature type="domain" description="DUF218" evidence="1">
    <location>
        <begin position="44"/>
        <end position="154"/>
    </location>
</feature>
<gene>
    <name evidence="2" type="ORF">N8K70_07005</name>
</gene>
<accession>A0AA97FKE1</accession>
<dbReference type="GO" id="GO:0043164">
    <property type="term" value="P:Gram-negative-bacterium-type cell wall biogenesis"/>
    <property type="evidence" value="ECO:0007669"/>
    <property type="project" value="TreeGrafter"/>
</dbReference>
<name>A0AA97FKE1_9MICO</name>
<evidence type="ECO:0000313" key="2">
    <source>
        <dbReference type="EMBL" id="WOF24408.1"/>
    </source>
</evidence>
<evidence type="ECO:0000259" key="1">
    <source>
        <dbReference type="Pfam" id="PF02698"/>
    </source>
</evidence>
<dbReference type="PANTHER" id="PTHR30336">
    <property type="entry name" value="INNER MEMBRANE PROTEIN, PROBABLE PERMEASE"/>
    <property type="match status" value="1"/>
</dbReference>
<dbReference type="RefSeq" id="WP_317140880.1">
    <property type="nucleotide sequence ID" value="NZ_CP118157.1"/>
</dbReference>
<organism evidence="2 3">
    <name type="scientific">Microbacterium betulae</name>
    <dbReference type="NCBI Taxonomy" id="2981139"/>
    <lineage>
        <taxon>Bacteria</taxon>
        <taxon>Bacillati</taxon>
        <taxon>Actinomycetota</taxon>
        <taxon>Actinomycetes</taxon>
        <taxon>Micrococcales</taxon>
        <taxon>Microbacteriaceae</taxon>
        <taxon>Microbacterium</taxon>
    </lineage>
</organism>
<dbReference type="GO" id="GO:0000270">
    <property type="term" value="P:peptidoglycan metabolic process"/>
    <property type="evidence" value="ECO:0007669"/>
    <property type="project" value="TreeGrafter"/>
</dbReference>
<dbReference type="PANTHER" id="PTHR30336:SF4">
    <property type="entry name" value="ENVELOPE BIOGENESIS FACTOR ELYC"/>
    <property type="match status" value="1"/>
</dbReference>
<protein>
    <submittedName>
        <fullName evidence="2">YdcF family protein</fullName>
    </submittedName>
</protein>
<reference evidence="2 3" key="1">
    <citation type="submission" date="2023-02" db="EMBL/GenBank/DDBJ databases">
        <title>Microbacterium betulae sp. nov., isolated from birch wood.</title>
        <authorList>
            <person name="Pasciak M."/>
            <person name="Pawlik K.J."/>
            <person name="Martynowski D."/>
            <person name="Laczmanski L."/>
            <person name="Ciekot J."/>
            <person name="Szponar B."/>
            <person name="Wojcik-Fatla A."/>
            <person name="Mackiewicz B."/>
            <person name="Farian E."/>
            <person name="Cholewa G."/>
            <person name="Cholewa A."/>
            <person name="Dutkiewicz J."/>
        </authorList>
    </citation>
    <scope>NUCLEOTIDE SEQUENCE [LARGE SCALE GENOMIC DNA]</scope>
    <source>
        <strain evidence="2 3">AB</strain>
    </source>
</reference>
<dbReference type="CDD" id="cd06259">
    <property type="entry name" value="YdcF-like"/>
    <property type="match status" value="1"/>
</dbReference>
<dbReference type="Pfam" id="PF02698">
    <property type="entry name" value="DUF218"/>
    <property type="match status" value="1"/>
</dbReference>
<dbReference type="KEGG" id="mbet:N8K70_07005"/>
<dbReference type="Gene3D" id="3.40.50.620">
    <property type="entry name" value="HUPs"/>
    <property type="match status" value="1"/>
</dbReference>
<keyword evidence="3" id="KW-1185">Reference proteome</keyword>
<dbReference type="InterPro" id="IPR003848">
    <property type="entry name" value="DUF218"/>
</dbReference>
<sequence>MRAIRRAALGGVAVAAALVAWGEGVNRLAARRDLGDEAAAGRTVVVVLGFRNPGRVINGVNRWRVRAGIATARRLDAEAIVFSGGSPAGRCEADLMADHAHVLGYRGAVVRERASRTTQENIAFSLPHLEGATRIVLVSNPPHAQRARRDLRDRRPDLAARLAPAVDARPGAWIVLLPLAALYELAVRLWLRASRPRG</sequence>
<dbReference type="InterPro" id="IPR051599">
    <property type="entry name" value="Cell_Envelope_Assoc"/>
</dbReference>
<proteinExistence type="predicted"/>
<dbReference type="InterPro" id="IPR014729">
    <property type="entry name" value="Rossmann-like_a/b/a_fold"/>
</dbReference>
<dbReference type="GO" id="GO:0005886">
    <property type="term" value="C:plasma membrane"/>
    <property type="evidence" value="ECO:0007669"/>
    <property type="project" value="TreeGrafter"/>
</dbReference>
<dbReference type="Proteomes" id="UP001305498">
    <property type="component" value="Chromosome"/>
</dbReference>
<evidence type="ECO:0000313" key="3">
    <source>
        <dbReference type="Proteomes" id="UP001305498"/>
    </source>
</evidence>
<dbReference type="AlphaFoldDB" id="A0AA97FKE1"/>